<keyword evidence="11" id="KW-0539">Nucleus</keyword>
<dbReference type="InterPro" id="IPR013216">
    <property type="entry name" value="Methyltransf_11"/>
</dbReference>
<gene>
    <name evidence="16" type="ORF">PaG_04880</name>
</gene>
<evidence type="ECO:0000256" key="7">
    <source>
        <dbReference type="ARBA" id="ARBA00022833"/>
    </source>
</evidence>
<dbReference type="InterPro" id="IPR016181">
    <property type="entry name" value="Acyl_CoA_acyltransferase"/>
</dbReference>
<dbReference type="InterPro" id="IPR002717">
    <property type="entry name" value="HAT_MYST-type"/>
</dbReference>
<dbReference type="PROSITE" id="PS51726">
    <property type="entry name" value="MYST_HAT"/>
    <property type="match status" value="1"/>
</dbReference>
<feature type="region of interest" description="Disordered" evidence="14">
    <location>
        <begin position="121"/>
        <end position="161"/>
    </location>
</feature>
<dbReference type="GO" id="GO:0035267">
    <property type="term" value="C:NuA4 histone acetyltransferase complex"/>
    <property type="evidence" value="ECO:0007669"/>
    <property type="project" value="TreeGrafter"/>
</dbReference>
<feature type="compositionally biased region" description="Low complexity" evidence="14">
    <location>
        <begin position="132"/>
        <end position="161"/>
    </location>
</feature>
<dbReference type="Pfam" id="PF11717">
    <property type="entry name" value="Tudor-knot"/>
    <property type="match status" value="1"/>
</dbReference>
<dbReference type="Gene3D" id="3.40.50.150">
    <property type="entry name" value="Vaccinia Virus protein VP39"/>
    <property type="match status" value="1"/>
</dbReference>
<feature type="compositionally biased region" description="Polar residues" evidence="14">
    <location>
        <begin position="22"/>
        <end position="33"/>
    </location>
</feature>
<dbReference type="GO" id="GO:0008757">
    <property type="term" value="F:S-adenosylmethionine-dependent methyltransferase activity"/>
    <property type="evidence" value="ECO:0007669"/>
    <property type="project" value="InterPro"/>
</dbReference>
<evidence type="ECO:0000256" key="14">
    <source>
        <dbReference type="SAM" id="MobiDB-lite"/>
    </source>
</evidence>
<dbReference type="OrthoDB" id="10027013at2759"/>
<evidence type="ECO:0000256" key="12">
    <source>
        <dbReference type="ARBA" id="ARBA00023315"/>
    </source>
</evidence>
<keyword evidence="5" id="KW-0479">Metal-binding</keyword>
<evidence type="ECO:0000256" key="8">
    <source>
        <dbReference type="ARBA" id="ARBA00022990"/>
    </source>
</evidence>
<dbReference type="Gene3D" id="3.30.60.60">
    <property type="entry name" value="N-acetyl transferase-like"/>
    <property type="match status" value="1"/>
</dbReference>
<dbReference type="SUPFAM" id="SSF54160">
    <property type="entry name" value="Chromo domain-like"/>
    <property type="match status" value="1"/>
</dbReference>
<keyword evidence="12" id="KW-0012">Acyltransferase</keyword>
<dbReference type="Pfam" id="PF01853">
    <property type="entry name" value="MOZ_SAS"/>
    <property type="match status" value="1"/>
</dbReference>
<keyword evidence="4" id="KW-0808">Transferase</keyword>
<dbReference type="InterPro" id="IPR029063">
    <property type="entry name" value="SAM-dependent_MTases_sf"/>
</dbReference>
<organism evidence="16 17">
    <name type="scientific">Moesziomyces aphidis</name>
    <name type="common">Pseudozyma aphidis</name>
    <dbReference type="NCBI Taxonomy" id="84754"/>
    <lineage>
        <taxon>Eukaryota</taxon>
        <taxon>Fungi</taxon>
        <taxon>Dikarya</taxon>
        <taxon>Basidiomycota</taxon>
        <taxon>Ustilaginomycotina</taxon>
        <taxon>Ustilaginomycetes</taxon>
        <taxon>Ustilaginales</taxon>
        <taxon>Ustilaginaceae</taxon>
        <taxon>Moesziomyces</taxon>
    </lineage>
</organism>
<comment type="similarity">
    <text evidence="2">Belongs to the MYST (SAS/MOZ) family.</text>
</comment>
<reference evidence="16 17" key="1">
    <citation type="journal article" date="2014" name="Genome Announc.">
        <title>Genome sequence of the basidiomycetous fungus Pseudozyma aphidis DSM70725, an efficient producer of biosurfactant mannosylerythritol lipids.</title>
        <authorList>
            <person name="Lorenz S."/>
            <person name="Guenther M."/>
            <person name="Grumaz C."/>
            <person name="Rupp S."/>
            <person name="Zibek S."/>
            <person name="Sohn K."/>
        </authorList>
    </citation>
    <scope>NUCLEOTIDE SEQUENCE [LARGE SCALE GENOMIC DNA]</scope>
    <source>
        <strain evidence="17">ATCC 32657 / CBS 517.83 / DSM 70725 / JCM 10318 / NBRC 10182 / NRRL Y-7954 / St-0401</strain>
    </source>
</reference>
<evidence type="ECO:0000256" key="9">
    <source>
        <dbReference type="ARBA" id="ARBA00023015"/>
    </source>
</evidence>
<dbReference type="GO" id="GO:0005634">
    <property type="term" value="C:nucleus"/>
    <property type="evidence" value="ECO:0007669"/>
    <property type="project" value="UniProtKB-SubCell"/>
</dbReference>
<dbReference type="InterPro" id="IPR025995">
    <property type="entry name" value="Tudor-knot"/>
</dbReference>
<dbReference type="EC" id="2.3.1.48" evidence="3"/>
<dbReference type="InterPro" id="IPR016197">
    <property type="entry name" value="Chromo-like_dom_sf"/>
</dbReference>
<feature type="domain" description="MYST-type HAT" evidence="15">
    <location>
        <begin position="814"/>
        <end position="1136"/>
    </location>
</feature>
<dbReference type="HOGENOM" id="CLU_256906_0_0_1"/>
<dbReference type="PANTHER" id="PTHR10615:SF219">
    <property type="entry name" value="HISTONE ACETYLTRANSFERASE KAT5"/>
    <property type="match status" value="1"/>
</dbReference>
<keyword evidence="17" id="KW-1185">Reference proteome</keyword>
<feature type="region of interest" description="Disordered" evidence="14">
    <location>
        <begin position="1300"/>
        <end position="1327"/>
    </location>
</feature>
<dbReference type="GO" id="GO:0008270">
    <property type="term" value="F:zinc ion binding"/>
    <property type="evidence" value="ECO:0007669"/>
    <property type="project" value="UniProtKB-KW"/>
</dbReference>
<feature type="compositionally biased region" description="Basic residues" evidence="14">
    <location>
        <begin position="70"/>
        <end position="87"/>
    </location>
</feature>
<dbReference type="Gene3D" id="1.10.10.10">
    <property type="entry name" value="Winged helix-like DNA-binding domain superfamily/Winged helix DNA-binding domain"/>
    <property type="match status" value="1"/>
</dbReference>
<protein>
    <recommendedName>
        <fullName evidence="3">histone acetyltransferase</fullName>
        <ecNumber evidence="3">2.3.1.48</ecNumber>
    </recommendedName>
</protein>
<keyword evidence="9" id="KW-0805">Transcription regulation</keyword>
<comment type="subcellular location">
    <subcellularLocation>
        <location evidence="1">Nucleus</location>
    </subcellularLocation>
</comment>
<accession>W3VJL8</accession>
<proteinExistence type="inferred from homology"/>
<dbReference type="PANTHER" id="PTHR10615">
    <property type="entry name" value="HISTONE ACETYLTRANSFERASE"/>
    <property type="match status" value="1"/>
</dbReference>
<evidence type="ECO:0000256" key="10">
    <source>
        <dbReference type="ARBA" id="ARBA00023163"/>
    </source>
</evidence>
<dbReference type="Gene3D" id="2.30.30.140">
    <property type="match status" value="1"/>
</dbReference>
<feature type="region of interest" description="Disordered" evidence="14">
    <location>
        <begin position="1095"/>
        <end position="1126"/>
    </location>
</feature>
<keyword evidence="10" id="KW-0804">Transcription</keyword>
<feature type="compositionally biased region" description="Basic and acidic residues" evidence="14">
    <location>
        <begin position="760"/>
        <end position="779"/>
    </location>
</feature>
<evidence type="ECO:0000259" key="15">
    <source>
        <dbReference type="PROSITE" id="PS51726"/>
    </source>
</evidence>
<evidence type="ECO:0000256" key="13">
    <source>
        <dbReference type="PIRSR" id="PIRSR602717-51"/>
    </source>
</evidence>
<feature type="active site" description="Proton donor/acceptor" evidence="13">
    <location>
        <position position="1061"/>
    </location>
</feature>
<dbReference type="Pfam" id="PF08241">
    <property type="entry name" value="Methyltransf_11"/>
    <property type="match status" value="1"/>
</dbReference>
<dbReference type="CDD" id="cd02440">
    <property type="entry name" value="AdoMet_MTases"/>
    <property type="match status" value="1"/>
</dbReference>
<feature type="compositionally biased region" description="Low complexity" evidence="14">
    <location>
        <begin position="874"/>
        <end position="902"/>
    </location>
</feature>
<evidence type="ECO:0000313" key="16">
    <source>
        <dbReference type="EMBL" id="ETS60951.1"/>
    </source>
</evidence>
<dbReference type="Gene3D" id="3.40.630.30">
    <property type="match status" value="1"/>
</dbReference>
<dbReference type="GO" id="GO:0046972">
    <property type="term" value="F:histone H4K16 acetyltransferase activity"/>
    <property type="evidence" value="ECO:0007669"/>
    <property type="project" value="TreeGrafter"/>
</dbReference>
<evidence type="ECO:0000256" key="2">
    <source>
        <dbReference type="ARBA" id="ARBA00010107"/>
    </source>
</evidence>
<keyword evidence="6" id="KW-0863">Zinc-finger</keyword>
<feature type="compositionally biased region" description="Polar residues" evidence="14">
    <location>
        <begin position="43"/>
        <end position="53"/>
    </location>
</feature>
<keyword evidence="8" id="KW-0007">Acetylation</keyword>
<dbReference type="InterPro" id="IPR050603">
    <property type="entry name" value="MYST_HAT"/>
</dbReference>
<feature type="compositionally biased region" description="Polar residues" evidence="14">
    <location>
        <begin position="1317"/>
        <end position="1326"/>
    </location>
</feature>
<dbReference type="EMBL" id="AWNI01000022">
    <property type="protein sequence ID" value="ETS60951.1"/>
    <property type="molecule type" value="Genomic_DNA"/>
</dbReference>
<dbReference type="InterPro" id="IPR036388">
    <property type="entry name" value="WH-like_DNA-bd_sf"/>
</dbReference>
<keyword evidence="7" id="KW-0862">Zinc</keyword>
<sequence>MDRVHARALSSPLGSSSPPSQREPTSMQRSAQLLAQAVPFALKTSSEPPTSSALDHRTRIDPPAPDQSVRQRRSLTHGLRRFFHHVRPTNSKTKQERSDPSFEASCSILKVDRIGNPSLFASLTPSRSLRTPPFSRSVASLSSASSSSSPPSPTSSSSACSSQIIFPLDPDFEAELEIALEMAPHSLGSAWSHDSYNAMQYLRARTPYPPTMTETAFDYHAQGDRQGSGNRWQTALEIGCGPGQMSIHLATRFAKVYGQDPSPNMLKLANTVKRMSAEELAEVNLPPVRDAARIEYSQARGEDPILPPGEKVDLIMMAACIHWMDWEKPESGRSNWQKWSSLLKPGGTLVVTGGRPVIGPYTGEMGERIRPLRDWLLDFPFDYPEVQRYYDTGNTAIEDLRKAGLYRKLPMPWEHSPDLEQLWDRSSYCWIPVDDPTVLGEKATSARLAEVDDPEQLAATMDNLPEWIRPGVRRAAWCDNSAGDLVITTTTPRKMADWTRSTSAYLKFLQENPEQRQLSLQDEDLAAVELKKLCQQIGIDFDAEIECHHSGAVLCIRPSYAPSEQIVERMLKISSLRSTKGERDVTFFGSCGFRVGGPDVEARAYLQSRNFAVRRWTRFRLQQCPAGLRRVSPNSRPAGPLLELVCITMPTASPAAGQQTPPNQQPLIPVGADCELVDSETGSVFLATVISRRWGSPSNTQAGSESDHVQYYIHRHDQDKRMDGWVDQSSVRPVSARPAPTATPAPSDPAHLLLSTATRPGDKGKRKAENELKHEDSDGSRTPSASRQASPTPPDRLPHPRSRKNAPASSPETPALRNIGRVLYGNFDIKTWYYSPYPLHHDDDAVDGSAASSHASAALGANKRNQSPSFRHGAASSPAARRAPPNTGADSPASASRMSPAAGHARGRKDFLPTKMLWICDGCFKYMKTYNGYAAHRKFCRNTHPPGRKVYQRGAHIIWEVDGAQETLYCQNLSLFGKLFIDHKTIYFDVEPFVFYVLTDAANASFDHALGFFSKEKISYDDYNLACIVTFPPFQRKSFGTLMIEFSYYLSAAQGMFGTPERPLSDLGLKGYLSFWTAVLLRALVACFDGPLQPRKGSAGRGRRQSSAARSAQVADQGMEDDNKADASKAARHWNILVQRCKLLDVDIKAISHQPGFEELRKLASEADGQMVAGSDPTAAAAAAQKRKIRLKGWAGSTPARPLRAARIQPAPSDTAHTQTGTMPTSALTASYGPGAAAADVSHPALDLAKLRADEPCTMSVTLDALSRLTYIRPDDIVLALSEAGLLNAASTPFLPGSDAAVSQNGASHDESARANGKSSNVSTVTPAHGQPALLLTRDAIRSAIERFNVRPAVLEESYALI</sequence>
<dbReference type="GO" id="GO:0006355">
    <property type="term" value="P:regulation of DNA-templated transcription"/>
    <property type="evidence" value="ECO:0007669"/>
    <property type="project" value="InterPro"/>
</dbReference>
<dbReference type="Proteomes" id="UP000019462">
    <property type="component" value="Unassembled WGS sequence"/>
</dbReference>
<dbReference type="SUPFAM" id="SSF53335">
    <property type="entry name" value="S-adenosyl-L-methionine-dependent methyltransferases"/>
    <property type="match status" value="1"/>
</dbReference>
<feature type="compositionally biased region" description="Low complexity" evidence="14">
    <location>
        <begin position="731"/>
        <end position="740"/>
    </location>
</feature>
<feature type="compositionally biased region" description="Polar residues" evidence="14">
    <location>
        <begin position="780"/>
        <end position="790"/>
    </location>
</feature>
<dbReference type="FunFam" id="3.40.630.30:FF:000156">
    <property type="entry name" value="Histone acetyltransferase"/>
    <property type="match status" value="1"/>
</dbReference>
<feature type="region of interest" description="Disordered" evidence="14">
    <location>
        <begin position="1"/>
        <end position="102"/>
    </location>
</feature>
<evidence type="ECO:0000256" key="4">
    <source>
        <dbReference type="ARBA" id="ARBA00022679"/>
    </source>
</evidence>
<feature type="region of interest" description="Disordered" evidence="14">
    <location>
        <begin position="720"/>
        <end position="814"/>
    </location>
</feature>
<evidence type="ECO:0000256" key="6">
    <source>
        <dbReference type="ARBA" id="ARBA00022771"/>
    </source>
</evidence>
<comment type="caution">
    <text evidence="16">The sequence shown here is derived from an EMBL/GenBank/DDBJ whole genome shotgun (WGS) entry which is preliminary data.</text>
</comment>
<evidence type="ECO:0000256" key="11">
    <source>
        <dbReference type="ARBA" id="ARBA00023242"/>
    </source>
</evidence>
<name>W3VJL8_MOEAP</name>
<evidence type="ECO:0000256" key="3">
    <source>
        <dbReference type="ARBA" id="ARBA00013184"/>
    </source>
</evidence>
<evidence type="ECO:0000313" key="17">
    <source>
        <dbReference type="Proteomes" id="UP000019462"/>
    </source>
</evidence>
<feature type="compositionally biased region" description="Low complexity" evidence="14">
    <location>
        <begin position="9"/>
        <end position="20"/>
    </location>
</feature>
<evidence type="ECO:0000256" key="5">
    <source>
        <dbReference type="ARBA" id="ARBA00022723"/>
    </source>
</evidence>
<evidence type="ECO:0000256" key="1">
    <source>
        <dbReference type="ARBA" id="ARBA00004123"/>
    </source>
</evidence>
<feature type="region of interest" description="Disordered" evidence="14">
    <location>
        <begin position="856"/>
        <end position="906"/>
    </location>
</feature>
<dbReference type="SUPFAM" id="SSF55729">
    <property type="entry name" value="Acyl-CoA N-acyltransferases (Nat)"/>
    <property type="match status" value="1"/>
</dbReference>